<feature type="domain" description="Putative zinc-finger" evidence="2">
    <location>
        <begin position="5"/>
        <end position="39"/>
    </location>
</feature>
<protein>
    <submittedName>
        <fullName evidence="3">Putative zinc-finger</fullName>
    </submittedName>
</protein>
<feature type="transmembrane region" description="Helical" evidence="1">
    <location>
        <begin position="91"/>
        <end position="112"/>
    </location>
</feature>
<dbReference type="EMBL" id="FQXU01000004">
    <property type="protein sequence ID" value="SHH81666.1"/>
    <property type="molecule type" value="Genomic_DNA"/>
</dbReference>
<reference evidence="3 4" key="1">
    <citation type="submission" date="2016-11" db="EMBL/GenBank/DDBJ databases">
        <authorList>
            <person name="Jaros S."/>
            <person name="Januszkiewicz K."/>
            <person name="Wedrychowicz H."/>
        </authorList>
    </citation>
    <scope>NUCLEOTIDE SEQUENCE [LARGE SCALE GENOMIC DNA]</scope>
    <source>
        <strain evidence="3 4">DSM 6191</strain>
    </source>
</reference>
<evidence type="ECO:0000256" key="1">
    <source>
        <dbReference type="SAM" id="Phobius"/>
    </source>
</evidence>
<feature type="transmembrane region" description="Helical" evidence="1">
    <location>
        <begin position="66"/>
        <end position="85"/>
    </location>
</feature>
<dbReference type="Pfam" id="PF13490">
    <property type="entry name" value="zf-HC2"/>
    <property type="match status" value="1"/>
</dbReference>
<proteinExistence type="predicted"/>
<sequence>MKISCDIVADLVPLVMDGVASEDTVDLVTEHLKSCEKCRREYENNIVLHKIEPNDKKVVSSIKKKLFFISSALLLVGGVIGLSLNKNSSSNLIPIIISVITILLVGTLIFKFNLKGDDNMKKFFVGRAIGTAIVFGIIGIYLLVKYLIQLF</sequence>
<keyword evidence="3" id="KW-0862">Zinc</keyword>
<keyword evidence="3" id="KW-0479">Metal-binding</keyword>
<evidence type="ECO:0000259" key="2">
    <source>
        <dbReference type="Pfam" id="PF13490"/>
    </source>
</evidence>
<dbReference type="GO" id="GO:0008270">
    <property type="term" value="F:zinc ion binding"/>
    <property type="evidence" value="ECO:0007669"/>
    <property type="project" value="UniProtKB-KW"/>
</dbReference>
<evidence type="ECO:0000313" key="3">
    <source>
        <dbReference type="EMBL" id="SHH81666.1"/>
    </source>
</evidence>
<name>A0A1M5W2C5_9CLOT</name>
<keyword evidence="1" id="KW-0472">Membrane</keyword>
<keyword evidence="3" id="KW-0863">Zinc-finger</keyword>
<feature type="transmembrane region" description="Helical" evidence="1">
    <location>
        <begin position="124"/>
        <end position="148"/>
    </location>
</feature>
<dbReference type="RefSeq" id="WP_073017126.1">
    <property type="nucleotide sequence ID" value="NZ_FQXU01000004.1"/>
</dbReference>
<keyword evidence="1" id="KW-1133">Transmembrane helix</keyword>
<dbReference type="Proteomes" id="UP000184241">
    <property type="component" value="Unassembled WGS sequence"/>
</dbReference>
<organism evidence="3 4">
    <name type="scientific">Clostridium intestinale DSM 6191</name>
    <dbReference type="NCBI Taxonomy" id="1121320"/>
    <lineage>
        <taxon>Bacteria</taxon>
        <taxon>Bacillati</taxon>
        <taxon>Bacillota</taxon>
        <taxon>Clostridia</taxon>
        <taxon>Eubacteriales</taxon>
        <taxon>Clostridiaceae</taxon>
        <taxon>Clostridium</taxon>
    </lineage>
</organism>
<keyword evidence="1" id="KW-0812">Transmembrane</keyword>
<gene>
    <name evidence="3" type="ORF">SAMN02745941_00894</name>
</gene>
<accession>A0A1M5W2C5</accession>
<dbReference type="AlphaFoldDB" id="A0A1M5W2C5"/>
<evidence type="ECO:0000313" key="4">
    <source>
        <dbReference type="Proteomes" id="UP000184241"/>
    </source>
</evidence>
<dbReference type="InterPro" id="IPR027383">
    <property type="entry name" value="Znf_put"/>
</dbReference>